<reference evidence="3 4" key="1">
    <citation type="journal article" date="2018" name="BMC Genomics">
        <title>Genomic evidence for intraspecific hybridization in a clonal and extremely halotolerant yeast.</title>
        <authorList>
            <person name="Gostincar C."/>
            <person name="Stajich J.E."/>
            <person name="Zupancic J."/>
            <person name="Zalar P."/>
            <person name="Gunde-Cimerman N."/>
        </authorList>
    </citation>
    <scope>NUCLEOTIDE SEQUENCE [LARGE SCALE GENOMIC DNA]</scope>
    <source>
        <strain evidence="3 4">EXF-6656</strain>
    </source>
</reference>
<feature type="domain" description="Pyruvate flavodoxin/ferredoxin oxidoreductase pyrimidine binding" evidence="2">
    <location>
        <begin position="77"/>
        <end position="167"/>
    </location>
</feature>
<dbReference type="InterPro" id="IPR002880">
    <property type="entry name" value="Pyrv_Fd/Flavodoxin_OxRdtase_N"/>
</dbReference>
<dbReference type="Proteomes" id="UP000281245">
    <property type="component" value="Unassembled WGS sequence"/>
</dbReference>
<organism evidence="3 4">
    <name type="scientific">Hortaea werneckii</name>
    <name type="common">Black yeast</name>
    <name type="synonym">Cladosporium werneckii</name>
    <dbReference type="NCBI Taxonomy" id="91943"/>
    <lineage>
        <taxon>Eukaryota</taxon>
        <taxon>Fungi</taxon>
        <taxon>Dikarya</taxon>
        <taxon>Ascomycota</taxon>
        <taxon>Pezizomycotina</taxon>
        <taxon>Dothideomycetes</taxon>
        <taxon>Dothideomycetidae</taxon>
        <taxon>Mycosphaerellales</taxon>
        <taxon>Teratosphaeriaceae</taxon>
        <taxon>Hortaea</taxon>
    </lineage>
</organism>
<dbReference type="Pfam" id="PF01855">
    <property type="entry name" value="POR_N"/>
    <property type="match status" value="1"/>
</dbReference>
<comment type="caution">
    <text evidence="3">The sequence shown here is derived from an EMBL/GenBank/DDBJ whole genome shotgun (WGS) entry which is preliminary data.</text>
</comment>
<evidence type="ECO:0000256" key="1">
    <source>
        <dbReference type="ARBA" id="ARBA00023002"/>
    </source>
</evidence>
<keyword evidence="1" id="KW-0560">Oxidoreductase</keyword>
<protein>
    <recommendedName>
        <fullName evidence="2">Pyruvate flavodoxin/ferredoxin oxidoreductase pyrimidine binding domain-containing protein</fullName>
    </recommendedName>
</protein>
<evidence type="ECO:0000313" key="4">
    <source>
        <dbReference type="Proteomes" id="UP000281245"/>
    </source>
</evidence>
<dbReference type="OrthoDB" id="1688044at2759"/>
<dbReference type="EMBL" id="QWIJ01001482">
    <property type="protein sequence ID" value="RMX74619.1"/>
    <property type="molecule type" value="Genomic_DNA"/>
</dbReference>
<evidence type="ECO:0000259" key="2">
    <source>
        <dbReference type="Pfam" id="PF01855"/>
    </source>
</evidence>
<dbReference type="SUPFAM" id="SSF52518">
    <property type="entry name" value="Thiamin diphosphate-binding fold (THDP-binding)"/>
    <property type="match status" value="1"/>
</dbReference>
<evidence type="ECO:0000313" key="3">
    <source>
        <dbReference type="EMBL" id="RMX74619.1"/>
    </source>
</evidence>
<name>A0A3M6W7Z9_HORWE</name>
<dbReference type="Gene3D" id="3.40.50.970">
    <property type="match status" value="1"/>
</dbReference>
<dbReference type="AlphaFoldDB" id="A0A3M6W7Z9"/>
<dbReference type="CDD" id="cd07034">
    <property type="entry name" value="TPP_PYR_PFOR_IOR-alpha_like"/>
    <property type="match status" value="1"/>
</dbReference>
<dbReference type="GO" id="GO:0016491">
    <property type="term" value="F:oxidoreductase activity"/>
    <property type="evidence" value="ECO:0007669"/>
    <property type="project" value="UniProtKB-KW"/>
</dbReference>
<feature type="non-terminal residue" evidence="3">
    <location>
        <position position="179"/>
    </location>
</feature>
<gene>
    <name evidence="3" type="ORF">D0869_12409</name>
</gene>
<sequence>MASSLLTPGEAVARIAYLSSDVVVSVQPALSTDSEFSRFLHQYASNKASSIVCRGIPEVQSVRHNVDPLLSVYQPVRSGKITSVTTASNILLQSIPHLYRLAQYPVVIHVSLHPAGYPDYGDITSIRNCGFSFLQSNSLQEAQDLALTAHALAIRSGKGVIHFFDAANSQNAHPISHES</sequence>
<proteinExistence type="predicted"/>
<dbReference type="InterPro" id="IPR029061">
    <property type="entry name" value="THDP-binding"/>
</dbReference>
<accession>A0A3M6W7Z9</accession>